<accession>A0ABY1QLY6</accession>
<dbReference type="PROSITE" id="PS51257">
    <property type="entry name" value="PROKAR_LIPOPROTEIN"/>
    <property type="match status" value="1"/>
</dbReference>
<evidence type="ECO:0000256" key="8">
    <source>
        <dbReference type="ARBA" id="ARBA00022989"/>
    </source>
</evidence>
<feature type="transmembrane region" description="Helical" evidence="12">
    <location>
        <begin position="186"/>
        <end position="204"/>
    </location>
</feature>
<evidence type="ECO:0000313" key="15">
    <source>
        <dbReference type="Proteomes" id="UP001158049"/>
    </source>
</evidence>
<keyword evidence="15" id="KW-1185">Reference proteome</keyword>
<dbReference type="PANTHER" id="PTHR30587">
    <property type="entry name" value="FLAGELLAR BIOSYNTHETIC PROTEIN FLIP"/>
    <property type="match status" value="1"/>
</dbReference>
<evidence type="ECO:0000256" key="2">
    <source>
        <dbReference type="ARBA" id="ARBA00021714"/>
    </source>
</evidence>
<dbReference type="NCBIfam" id="TIGR01103">
    <property type="entry name" value="fliP"/>
    <property type="match status" value="1"/>
</dbReference>
<feature type="transmembrane region" description="Helical" evidence="12">
    <location>
        <begin position="211"/>
        <end position="233"/>
    </location>
</feature>
<keyword evidence="7 12" id="KW-0653">Protein transport</keyword>
<sequence>MRALLRCLIALGLTGASACAWAAAPAAIELRLPAIAGDGADLAMPIRIMLLLTLLSLAPAMLVTMTAFTRIVVVLSMLRHAIGMQETPPNQVLVSLALFLSLFAMMPVITQINEQAFQPYSTGKMGSEQAVSIAAGHLRDFMVRQTREADLALMVELSHAAPPARVEDISLVQLTPAFMLSELRSAFQIGFMIFLPFIMIDLVVSSVLMSLGMLMVPPVMIALPLKLLMFILIDGWNLVARSLLGSFH</sequence>
<evidence type="ECO:0000313" key="14">
    <source>
        <dbReference type="EMBL" id="SMP74740.1"/>
    </source>
</evidence>
<keyword evidence="11 12" id="KW-1006">Bacterial flagellum protein export</keyword>
<keyword evidence="8 12" id="KW-1133">Transmembrane helix</keyword>
<protein>
    <recommendedName>
        <fullName evidence="2 12">Flagellar biosynthetic protein FliP</fullName>
    </recommendedName>
</protein>
<dbReference type="EMBL" id="FXUL01000021">
    <property type="protein sequence ID" value="SMP74740.1"/>
    <property type="molecule type" value="Genomic_DNA"/>
</dbReference>
<evidence type="ECO:0000256" key="7">
    <source>
        <dbReference type="ARBA" id="ARBA00022927"/>
    </source>
</evidence>
<comment type="similarity">
    <text evidence="1 12">Belongs to the FliP/MopC/SpaP family.</text>
</comment>
<dbReference type="PROSITE" id="PS01061">
    <property type="entry name" value="FLIP_2"/>
    <property type="match status" value="1"/>
</dbReference>
<evidence type="ECO:0000256" key="10">
    <source>
        <dbReference type="ARBA" id="ARBA00023143"/>
    </source>
</evidence>
<organism evidence="14 15">
    <name type="scientific">Noviherbaspirillum suwonense</name>
    <dbReference type="NCBI Taxonomy" id="1224511"/>
    <lineage>
        <taxon>Bacteria</taxon>
        <taxon>Pseudomonadati</taxon>
        <taxon>Pseudomonadota</taxon>
        <taxon>Betaproteobacteria</taxon>
        <taxon>Burkholderiales</taxon>
        <taxon>Oxalobacteraceae</taxon>
        <taxon>Noviherbaspirillum</taxon>
    </lineage>
</organism>
<comment type="function">
    <text evidence="12">Plays a role in the flagellum-specific transport system.</text>
</comment>
<keyword evidence="6 12" id="KW-1005">Bacterial flagellum biogenesis</keyword>
<evidence type="ECO:0000256" key="12">
    <source>
        <dbReference type="RuleBase" id="RU362069"/>
    </source>
</evidence>
<keyword evidence="3 12" id="KW-0813">Transport</keyword>
<feature type="transmembrane region" description="Helical" evidence="12">
    <location>
        <begin position="92"/>
        <end position="112"/>
    </location>
</feature>
<evidence type="ECO:0000256" key="6">
    <source>
        <dbReference type="ARBA" id="ARBA00022795"/>
    </source>
</evidence>
<keyword evidence="14" id="KW-0966">Cell projection</keyword>
<keyword evidence="4 12" id="KW-1003">Cell membrane</keyword>
<name>A0ABY1QLY6_9BURK</name>
<evidence type="ECO:0000256" key="1">
    <source>
        <dbReference type="ARBA" id="ARBA00006257"/>
    </source>
</evidence>
<feature type="signal peptide" evidence="13">
    <location>
        <begin position="1"/>
        <end position="22"/>
    </location>
</feature>
<gene>
    <name evidence="12" type="primary">fliP</name>
    <name evidence="14" type="ORF">SAMN06295970_12182</name>
</gene>
<dbReference type="InterPro" id="IPR005837">
    <property type="entry name" value="FliP"/>
</dbReference>
<proteinExistence type="inferred from homology"/>
<evidence type="ECO:0000256" key="11">
    <source>
        <dbReference type="ARBA" id="ARBA00023225"/>
    </source>
</evidence>
<dbReference type="Proteomes" id="UP001158049">
    <property type="component" value="Unassembled WGS sequence"/>
</dbReference>
<keyword evidence="5 12" id="KW-0812">Transmembrane</keyword>
<keyword evidence="13" id="KW-0732">Signal</keyword>
<dbReference type="PRINTS" id="PR01302">
    <property type="entry name" value="TYPE3IMPPROT"/>
</dbReference>
<keyword evidence="10" id="KW-0975">Bacterial flagellum</keyword>
<dbReference type="InterPro" id="IPR005838">
    <property type="entry name" value="T3SS_IM_P"/>
</dbReference>
<keyword evidence="14" id="KW-0282">Flagellum</keyword>
<dbReference type="NCBIfam" id="NF009438">
    <property type="entry name" value="PRK12797.1"/>
    <property type="match status" value="1"/>
</dbReference>
<dbReference type="Pfam" id="PF00813">
    <property type="entry name" value="FliP"/>
    <property type="match status" value="1"/>
</dbReference>
<evidence type="ECO:0000256" key="5">
    <source>
        <dbReference type="ARBA" id="ARBA00022692"/>
    </source>
</evidence>
<keyword evidence="9 12" id="KW-0472">Membrane</keyword>
<feature type="chain" id="PRO_5046445933" description="Flagellar biosynthetic protein FliP" evidence="13">
    <location>
        <begin position="23"/>
        <end position="248"/>
    </location>
</feature>
<keyword evidence="14" id="KW-0969">Cilium</keyword>
<evidence type="ECO:0000256" key="9">
    <source>
        <dbReference type="ARBA" id="ARBA00023136"/>
    </source>
</evidence>
<evidence type="ECO:0000256" key="13">
    <source>
        <dbReference type="SAM" id="SignalP"/>
    </source>
</evidence>
<dbReference type="PANTHER" id="PTHR30587:SF0">
    <property type="entry name" value="FLAGELLAR BIOSYNTHETIC PROTEIN FLIP"/>
    <property type="match status" value="1"/>
</dbReference>
<reference evidence="14 15" key="1">
    <citation type="submission" date="2017-05" db="EMBL/GenBank/DDBJ databases">
        <authorList>
            <person name="Varghese N."/>
            <person name="Submissions S."/>
        </authorList>
    </citation>
    <scope>NUCLEOTIDE SEQUENCE [LARGE SCALE GENOMIC DNA]</scope>
    <source>
        <strain evidence="14 15">DSM 26001</strain>
    </source>
</reference>
<evidence type="ECO:0000256" key="4">
    <source>
        <dbReference type="ARBA" id="ARBA00022475"/>
    </source>
</evidence>
<dbReference type="RefSeq" id="WP_283444517.1">
    <property type="nucleotide sequence ID" value="NZ_FXUL01000021.1"/>
</dbReference>
<dbReference type="PROSITE" id="PS01060">
    <property type="entry name" value="FLIP_1"/>
    <property type="match status" value="1"/>
</dbReference>
<comment type="subcellular location">
    <subcellularLocation>
        <location evidence="12">Cell membrane</location>
        <topology evidence="12">Multi-pass membrane protein</topology>
    </subcellularLocation>
    <subcellularLocation>
        <location evidence="12">Bacterial flagellum basal body</location>
    </subcellularLocation>
</comment>
<feature type="transmembrane region" description="Helical" evidence="12">
    <location>
        <begin position="46"/>
        <end position="72"/>
    </location>
</feature>
<dbReference type="PRINTS" id="PR00951">
    <property type="entry name" value="FLGBIOSNFLIP"/>
</dbReference>
<comment type="caution">
    <text evidence="14">The sequence shown here is derived from an EMBL/GenBank/DDBJ whole genome shotgun (WGS) entry which is preliminary data.</text>
</comment>
<evidence type="ECO:0000256" key="3">
    <source>
        <dbReference type="ARBA" id="ARBA00022448"/>
    </source>
</evidence>